<dbReference type="SUPFAM" id="SSF56112">
    <property type="entry name" value="Protein kinase-like (PK-like)"/>
    <property type="match status" value="1"/>
</dbReference>
<accession>A0A934QGM0</accession>
<keyword evidence="7" id="KW-1185">Reference proteome</keyword>
<dbReference type="Proteomes" id="UP000778970">
    <property type="component" value="Unassembled WGS sequence"/>
</dbReference>
<dbReference type="AlphaFoldDB" id="A0A934QGM0"/>
<dbReference type="PANTHER" id="PTHR43851:SF3">
    <property type="entry name" value="COENZYME Q8"/>
    <property type="match status" value="1"/>
</dbReference>
<keyword evidence="3" id="KW-0547">Nucleotide-binding</keyword>
<organism evidence="6 7">
    <name type="scientific">Rhodovibrio salinarum</name>
    <dbReference type="NCBI Taxonomy" id="1087"/>
    <lineage>
        <taxon>Bacteria</taxon>
        <taxon>Pseudomonadati</taxon>
        <taxon>Pseudomonadota</taxon>
        <taxon>Alphaproteobacteria</taxon>
        <taxon>Rhodospirillales</taxon>
        <taxon>Rhodovibrionaceae</taxon>
        <taxon>Rhodovibrio</taxon>
    </lineage>
</organism>
<keyword evidence="4 6" id="KW-0067">ATP-binding</keyword>
<evidence type="ECO:0000259" key="5">
    <source>
        <dbReference type="Pfam" id="PF03109"/>
    </source>
</evidence>
<evidence type="ECO:0000256" key="3">
    <source>
        <dbReference type="ARBA" id="ARBA00022741"/>
    </source>
</evidence>
<comment type="caution">
    <text evidence="6">The sequence shown here is derived from an EMBL/GenBank/DDBJ whole genome shotgun (WGS) entry which is preliminary data.</text>
</comment>
<name>A0A934QGM0_9PROT</name>
<dbReference type="GO" id="GO:0016740">
    <property type="term" value="F:transferase activity"/>
    <property type="evidence" value="ECO:0007669"/>
    <property type="project" value="UniProtKB-KW"/>
</dbReference>
<dbReference type="EMBL" id="NRRE01000017">
    <property type="protein sequence ID" value="MBK1696429.1"/>
    <property type="molecule type" value="Genomic_DNA"/>
</dbReference>
<evidence type="ECO:0000256" key="4">
    <source>
        <dbReference type="ARBA" id="ARBA00022840"/>
    </source>
</evidence>
<reference evidence="6" key="1">
    <citation type="submission" date="2017-08" db="EMBL/GenBank/DDBJ databases">
        <authorList>
            <person name="Imhoff J.F."/>
            <person name="Rahn T."/>
            <person name="Kuenzel S."/>
            <person name="Neulinger S.C."/>
        </authorList>
    </citation>
    <scope>NUCLEOTIDE SEQUENCE</scope>
    <source>
        <strain evidence="6">DSM 9154</strain>
    </source>
</reference>
<dbReference type="InterPro" id="IPR011009">
    <property type="entry name" value="Kinase-like_dom_sf"/>
</dbReference>
<dbReference type="InterPro" id="IPR004147">
    <property type="entry name" value="ABC1_dom"/>
</dbReference>
<dbReference type="CDD" id="cd13970">
    <property type="entry name" value="ABC1_ADCK3"/>
    <property type="match status" value="1"/>
</dbReference>
<dbReference type="InterPro" id="IPR034646">
    <property type="entry name" value="ADCK3_dom"/>
</dbReference>
<dbReference type="InterPro" id="IPR051409">
    <property type="entry name" value="Atypical_kinase_ADCK"/>
</dbReference>
<dbReference type="PANTHER" id="PTHR43851">
    <property type="match status" value="1"/>
</dbReference>
<evidence type="ECO:0000313" key="6">
    <source>
        <dbReference type="EMBL" id="MBK1696429.1"/>
    </source>
</evidence>
<evidence type="ECO:0000256" key="1">
    <source>
        <dbReference type="ARBA" id="ARBA00009670"/>
    </source>
</evidence>
<feature type="domain" description="ABC1 atypical kinase-like" evidence="5">
    <location>
        <begin position="84"/>
        <end position="324"/>
    </location>
</feature>
<sequence length="457" mass="51827">MSDITSEETLTGTRRNLKIGTTAGSLLWNGLRSSIGFTGDRDRQAQALKEALGSLRGPMVKFAQLLASIPELLPPEYARELSELQSNAPPMGRPFVKRRMTNELGAGWRKRFAEFSLEPAAAASLGQVHRATLHDGREVACKLQYPSMSETVESDLKQAGWMMALFERYEGSIRTGRIVEELKARILEELDYTLEYRRMAMYREMLSDEPNVHVPEPVAELSTDRLLTADWLHGEPITAAFDLEAYDQETRNGIAMNVFQLWYRPLYSYAVIHGDPHFGNYTIRPDNAINLLDFGCVRVFPASFVEGVIRLYEALRDDDQEKAAYAYRCWGFGKLTHGLMEVLNEWARFVYAPLLDDSDRPIGHREHVSEGRTRLSEVRKKLSEAGGIELPSEFVFMDRASVGLGALALRLDARVNWHRMFNAMIEDFDRDVVEQRQADLLSRHGHPAVDASQRSLV</sequence>
<reference evidence="6" key="2">
    <citation type="journal article" date="2020" name="Microorganisms">
        <title>Osmotic Adaptation and Compatible Solute Biosynthesis of Phototrophic Bacteria as Revealed from Genome Analyses.</title>
        <authorList>
            <person name="Imhoff J.F."/>
            <person name="Rahn T."/>
            <person name="Kunzel S."/>
            <person name="Keller A."/>
            <person name="Neulinger S.C."/>
        </authorList>
    </citation>
    <scope>NUCLEOTIDE SEQUENCE</scope>
    <source>
        <strain evidence="6">DSM 9154</strain>
    </source>
</reference>
<evidence type="ECO:0000313" key="7">
    <source>
        <dbReference type="Proteomes" id="UP000778970"/>
    </source>
</evidence>
<keyword evidence="2" id="KW-0808">Transferase</keyword>
<dbReference type="RefSeq" id="WP_037256443.1">
    <property type="nucleotide sequence ID" value="NZ_NRRE01000017.1"/>
</dbReference>
<evidence type="ECO:0000256" key="2">
    <source>
        <dbReference type="ARBA" id="ARBA00022679"/>
    </source>
</evidence>
<dbReference type="GO" id="GO:0005524">
    <property type="term" value="F:ATP binding"/>
    <property type="evidence" value="ECO:0007669"/>
    <property type="project" value="UniProtKB-KW"/>
</dbReference>
<protein>
    <submittedName>
        <fullName evidence="6">ABC transporter ATP-binding protein</fullName>
    </submittedName>
</protein>
<dbReference type="Pfam" id="PF03109">
    <property type="entry name" value="ABC1"/>
    <property type="match status" value="1"/>
</dbReference>
<proteinExistence type="inferred from homology"/>
<gene>
    <name evidence="6" type="ORF">CKO21_04130</name>
</gene>
<comment type="similarity">
    <text evidence="1">Belongs to the protein kinase superfamily. ADCK protein kinase family.</text>
</comment>